<feature type="compositionally biased region" description="Basic and acidic residues" evidence="3">
    <location>
        <begin position="104"/>
        <end position="128"/>
    </location>
</feature>
<gene>
    <name evidence="5" type="ORF">PCOR1329_LOCUS2600</name>
</gene>
<evidence type="ECO:0000256" key="3">
    <source>
        <dbReference type="SAM" id="MobiDB-lite"/>
    </source>
</evidence>
<dbReference type="PROSITE" id="PS50889">
    <property type="entry name" value="S4"/>
    <property type="match status" value="1"/>
</dbReference>
<dbReference type="InterPro" id="IPR002942">
    <property type="entry name" value="S4_RNA-bd"/>
</dbReference>
<sequence length="501" mass="56302">MGALASALAGPPGAAAWTPPAWGGARQAAAATAPRPGRQARLGLLLVDAAPASHHSAPSVGGAAACATACATLCGAARRRSRRALRGAGRTGCTGRGAKKRKGEKSPEVDPEVQRRREERRFQRESHIGDSGPEDGGQEELRRWYADAGFDAPPDVGRPQDPNWRREEKLKPLPPRPIGWSDDPERYGYDKDGQPLPEKKKQRAAWKEANRELRLDPSYAQQWEFNPASAKFREDSKSNRRFKPKQGDRLEELDKEAAELRSLYHRPRFSWKGIHGDDLSTAKLSPNLPAIGFHEVWLSKFLSHSGACSRRDATEMVLQGRVMINGVTVQEVQTKVNPKHDCVTVDGVKQNLRTLGELLWIMLYKPKGCISTVEDPMGRKTIMDCVPFARQRRLVPIGRIDRNASGLLLLTNDYEWHTILSHPRYSHGKRYKVEVYGGTPNHEKMRALREGMQLPDEKYQLNPVEEIQVTRVDEQSDVCEMRLTLTQGVYRQLRRMFEYLG</sequence>
<feature type="non-terminal residue" evidence="5">
    <location>
        <position position="501"/>
    </location>
</feature>
<dbReference type="InterPro" id="IPR036986">
    <property type="entry name" value="S4_RNA-bd_sf"/>
</dbReference>
<dbReference type="Proteomes" id="UP001189429">
    <property type="component" value="Unassembled WGS sequence"/>
</dbReference>
<dbReference type="CDD" id="cd00165">
    <property type="entry name" value="S4"/>
    <property type="match status" value="1"/>
</dbReference>
<evidence type="ECO:0000313" key="5">
    <source>
        <dbReference type="EMBL" id="CAK0791802.1"/>
    </source>
</evidence>
<dbReference type="SMART" id="SM00363">
    <property type="entry name" value="S4"/>
    <property type="match status" value="1"/>
</dbReference>
<evidence type="ECO:0000256" key="2">
    <source>
        <dbReference type="PROSITE-ProRule" id="PRU00182"/>
    </source>
</evidence>
<dbReference type="PANTHER" id="PTHR47683">
    <property type="entry name" value="PSEUDOURIDINE SYNTHASE FAMILY PROTEIN-RELATED"/>
    <property type="match status" value="1"/>
</dbReference>
<accession>A0ABN9PFW3</accession>
<dbReference type="EMBL" id="CAUYUJ010000662">
    <property type="protein sequence ID" value="CAK0791802.1"/>
    <property type="molecule type" value="Genomic_DNA"/>
</dbReference>
<comment type="caution">
    <text evidence="5">The sequence shown here is derived from an EMBL/GenBank/DDBJ whole genome shotgun (WGS) entry which is preliminary data.</text>
</comment>
<dbReference type="Gene3D" id="3.10.290.10">
    <property type="entry name" value="RNA-binding S4 domain"/>
    <property type="match status" value="1"/>
</dbReference>
<keyword evidence="2" id="KW-0694">RNA-binding</keyword>
<dbReference type="NCBIfam" id="TIGR00093">
    <property type="entry name" value="pseudouridine synthase"/>
    <property type="match status" value="1"/>
</dbReference>
<dbReference type="InterPro" id="IPR006145">
    <property type="entry name" value="PsdUridine_synth_RsuA/RluA"/>
</dbReference>
<evidence type="ECO:0000259" key="4">
    <source>
        <dbReference type="SMART" id="SM00363"/>
    </source>
</evidence>
<evidence type="ECO:0000313" key="6">
    <source>
        <dbReference type="Proteomes" id="UP001189429"/>
    </source>
</evidence>
<proteinExistence type="predicted"/>
<dbReference type="SUPFAM" id="SSF55120">
    <property type="entry name" value="Pseudouridine synthase"/>
    <property type="match status" value="1"/>
</dbReference>
<feature type="region of interest" description="Disordered" evidence="3">
    <location>
        <begin position="81"/>
        <end position="203"/>
    </location>
</feature>
<dbReference type="InterPro" id="IPR020103">
    <property type="entry name" value="PsdUridine_synth_cat_dom_sf"/>
</dbReference>
<keyword evidence="1" id="KW-0413">Isomerase</keyword>
<dbReference type="PANTHER" id="PTHR47683:SF2">
    <property type="entry name" value="RNA-BINDING S4 DOMAIN-CONTAINING PROTEIN"/>
    <property type="match status" value="1"/>
</dbReference>
<organism evidence="5 6">
    <name type="scientific">Prorocentrum cordatum</name>
    <dbReference type="NCBI Taxonomy" id="2364126"/>
    <lineage>
        <taxon>Eukaryota</taxon>
        <taxon>Sar</taxon>
        <taxon>Alveolata</taxon>
        <taxon>Dinophyceae</taxon>
        <taxon>Prorocentrales</taxon>
        <taxon>Prorocentraceae</taxon>
        <taxon>Prorocentrum</taxon>
    </lineage>
</organism>
<protein>
    <recommendedName>
        <fullName evidence="4">RNA-binding S4 domain-containing protein</fullName>
    </recommendedName>
</protein>
<dbReference type="Gene3D" id="3.30.70.580">
    <property type="entry name" value="Pseudouridine synthase I, catalytic domain, N-terminal subdomain"/>
    <property type="match status" value="1"/>
</dbReference>
<name>A0ABN9PFW3_9DINO</name>
<feature type="domain" description="RNA-binding S4" evidence="4">
    <location>
        <begin position="296"/>
        <end position="353"/>
    </location>
</feature>
<dbReference type="Gene3D" id="3.30.70.1560">
    <property type="entry name" value="Alpha-L RNA-binding motif"/>
    <property type="match status" value="1"/>
</dbReference>
<dbReference type="Pfam" id="PF01479">
    <property type="entry name" value="S4"/>
    <property type="match status" value="1"/>
</dbReference>
<feature type="compositionally biased region" description="Basic and acidic residues" evidence="3">
    <location>
        <begin position="183"/>
        <end position="203"/>
    </location>
</feature>
<dbReference type="SUPFAM" id="SSF55174">
    <property type="entry name" value="Alpha-L RNA-binding motif"/>
    <property type="match status" value="1"/>
</dbReference>
<evidence type="ECO:0000256" key="1">
    <source>
        <dbReference type="ARBA" id="ARBA00023235"/>
    </source>
</evidence>
<dbReference type="InterPro" id="IPR020094">
    <property type="entry name" value="TruA/RsuA/RluB/E/F_N"/>
</dbReference>
<keyword evidence="6" id="KW-1185">Reference proteome</keyword>
<reference evidence="5" key="1">
    <citation type="submission" date="2023-10" db="EMBL/GenBank/DDBJ databases">
        <authorList>
            <person name="Chen Y."/>
            <person name="Shah S."/>
            <person name="Dougan E. K."/>
            <person name="Thang M."/>
            <person name="Chan C."/>
        </authorList>
    </citation>
    <scope>NUCLEOTIDE SEQUENCE [LARGE SCALE GENOMIC DNA]</scope>
</reference>
<dbReference type="InterPro" id="IPR050343">
    <property type="entry name" value="RsuA_PseudoU_synthase"/>
</dbReference>
<dbReference type="InterPro" id="IPR000748">
    <property type="entry name" value="PsdUridine_synth_RsuA/RluB/E/F"/>
</dbReference>
<dbReference type="Pfam" id="PF00849">
    <property type="entry name" value="PseudoU_synth_2"/>
    <property type="match status" value="1"/>
</dbReference>
<dbReference type="InterPro" id="IPR042092">
    <property type="entry name" value="PsdUridine_s_RsuA/RluB/E/F_cat"/>
</dbReference>